<dbReference type="AlphaFoldDB" id="A0A6J7GL32"/>
<accession>A0A6J7GL32</accession>
<name>A0A6J7GL32_9ZZZZ</name>
<proteinExistence type="predicted"/>
<sequence>MVVGSDATIKALDAAGNPSNNGMPPKQAVTITSVVIAES</sequence>
<gene>
    <name evidence="1" type="ORF">UFOPK3543_01368</name>
</gene>
<dbReference type="EMBL" id="CAFBMH010000044">
    <property type="protein sequence ID" value="CAB4909157.1"/>
    <property type="molecule type" value="Genomic_DNA"/>
</dbReference>
<organism evidence="1">
    <name type="scientific">freshwater metagenome</name>
    <dbReference type="NCBI Taxonomy" id="449393"/>
    <lineage>
        <taxon>unclassified sequences</taxon>
        <taxon>metagenomes</taxon>
        <taxon>ecological metagenomes</taxon>
    </lineage>
</organism>
<evidence type="ECO:0000313" key="1">
    <source>
        <dbReference type="EMBL" id="CAB4909157.1"/>
    </source>
</evidence>
<reference evidence="1" key="1">
    <citation type="submission" date="2020-05" db="EMBL/GenBank/DDBJ databases">
        <authorList>
            <person name="Chiriac C."/>
            <person name="Salcher M."/>
            <person name="Ghai R."/>
            <person name="Kavagutti S V."/>
        </authorList>
    </citation>
    <scope>NUCLEOTIDE SEQUENCE</scope>
</reference>
<protein>
    <submittedName>
        <fullName evidence="1">Unannotated protein</fullName>
    </submittedName>
</protein>